<dbReference type="STRING" id="28128.HMPREF3226_02796"/>
<keyword evidence="2" id="KW-1185">Reference proteome</keyword>
<dbReference type="eggNOG" id="ENOG5032NUP">
    <property type="taxonomic scope" value="Bacteria"/>
</dbReference>
<dbReference type="OrthoDB" id="1050254at2"/>
<dbReference type="PATRIC" id="fig|28128.5.peg.2881"/>
<comment type="caution">
    <text evidence="1">The sequence shown here is derived from an EMBL/GenBank/DDBJ whole genome shotgun (WGS) entry which is preliminary data.</text>
</comment>
<organism evidence="1 2">
    <name type="scientific">Prevotella corporis</name>
    <dbReference type="NCBI Taxonomy" id="28128"/>
    <lineage>
        <taxon>Bacteria</taxon>
        <taxon>Pseudomonadati</taxon>
        <taxon>Bacteroidota</taxon>
        <taxon>Bacteroidia</taxon>
        <taxon>Bacteroidales</taxon>
        <taxon>Prevotellaceae</taxon>
        <taxon>Prevotella</taxon>
    </lineage>
</organism>
<dbReference type="AlphaFoldDB" id="A0A133PSW9"/>
<evidence type="ECO:0000313" key="1">
    <source>
        <dbReference type="EMBL" id="KXA31945.1"/>
    </source>
</evidence>
<dbReference type="EMBL" id="LRQG01000263">
    <property type="protein sequence ID" value="KXA31945.1"/>
    <property type="molecule type" value="Genomic_DNA"/>
</dbReference>
<evidence type="ECO:0000313" key="2">
    <source>
        <dbReference type="Proteomes" id="UP000070533"/>
    </source>
</evidence>
<dbReference type="Proteomes" id="UP000070533">
    <property type="component" value="Unassembled WGS sequence"/>
</dbReference>
<sequence length="141" mass="16743">MKRELILNTRYGEFKLGASIDEYKQMPHHMDIYEEESFSYECYVFEQEGVELWCEKGIVNTIFPWKECLYEGKDLLKMSFDDFVTMVGESPNDEDTVYVPQNNGKGQNQHVYDFDNLGLQLWVWRNRIRTALIYKGDDADK</sequence>
<gene>
    <name evidence="1" type="ORF">HMPREF3226_02796</name>
</gene>
<protein>
    <submittedName>
        <fullName evidence="1">Uncharacterized protein</fullName>
    </submittedName>
</protein>
<accession>A0A133PSW9</accession>
<reference evidence="2" key="1">
    <citation type="submission" date="2016-01" db="EMBL/GenBank/DDBJ databases">
        <authorList>
            <person name="Mitreva M."/>
            <person name="Pepin K.H."/>
            <person name="Mihindukulasuriya K.A."/>
            <person name="Fulton R."/>
            <person name="Fronick C."/>
            <person name="O'Laughlin M."/>
            <person name="Miner T."/>
            <person name="Herter B."/>
            <person name="Rosa B.A."/>
            <person name="Cordes M."/>
            <person name="Tomlinson C."/>
            <person name="Wollam A."/>
            <person name="Palsikar V.B."/>
            <person name="Mardis E.R."/>
            <person name="Wilson R.K."/>
        </authorList>
    </citation>
    <scope>NUCLEOTIDE SEQUENCE [LARGE SCALE GENOMIC DNA]</scope>
    <source>
        <strain evidence="2">MJR7716</strain>
    </source>
</reference>
<name>A0A133PSW9_9BACT</name>
<proteinExistence type="predicted"/>
<dbReference type="RefSeq" id="WP_025875353.1">
    <property type="nucleotide sequence ID" value="NZ_BAAAXP010000019.1"/>
</dbReference>